<dbReference type="Gene3D" id="3.40.220.10">
    <property type="entry name" value="Leucine Aminopeptidase, subunit E, domain 1"/>
    <property type="match status" value="1"/>
</dbReference>
<dbReference type="AlphaFoldDB" id="W3WPY0"/>
<dbReference type="OMA" id="YGCGWVA"/>
<proteinExistence type="predicted"/>
<dbReference type="HOGENOM" id="CLU_046550_6_0_1"/>
<evidence type="ECO:0000313" key="2">
    <source>
        <dbReference type="Proteomes" id="UP000030651"/>
    </source>
</evidence>
<gene>
    <name evidence="1" type="ORF">PFICI_12894</name>
</gene>
<dbReference type="SUPFAM" id="SSF52949">
    <property type="entry name" value="Macro domain-like"/>
    <property type="match status" value="1"/>
</dbReference>
<dbReference type="InterPro" id="IPR043472">
    <property type="entry name" value="Macro_dom-like"/>
</dbReference>
<dbReference type="RefSeq" id="XP_007839666.1">
    <property type="nucleotide sequence ID" value="XM_007841475.1"/>
</dbReference>
<evidence type="ECO:0000313" key="1">
    <source>
        <dbReference type="EMBL" id="ETS75950.1"/>
    </source>
</evidence>
<dbReference type="GeneID" id="19277907"/>
<dbReference type="InParanoid" id="W3WPY0"/>
<reference evidence="2" key="1">
    <citation type="journal article" date="2015" name="BMC Genomics">
        <title>Genomic and transcriptomic analysis of the endophytic fungus Pestalotiopsis fici reveals its lifestyle and high potential for synthesis of natural products.</title>
        <authorList>
            <person name="Wang X."/>
            <person name="Zhang X."/>
            <person name="Liu L."/>
            <person name="Xiang M."/>
            <person name="Wang W."/>
            <person name="Sun X."/>
            <person name="Che Y."/>
            <person name="Guo L."/>
            <person name="Liu G."/>
            <person name="Guo L."/>
            <person name="Wang C."/>
            <person name="Yin W.B."/>
            <person name="Stadler M."/>
            <person name="Zhang X."/>
            <person name="Liu X."/>
        </authorList>
    </citation>
    <scope>NUCLEOTIDE SEQUENCE [LARGE SCALE GENOMIC DNA]</scope>
    <source>
        <strain evidence="2">W106-1 / CGMCC3.15140</strain>
    </source>
</reference>
<sequence>MASSKLTQSALLPHIHLLCMDSQASIAWENAVQHYKLSSSPHLQYTIHESSLSQLPADLTFDAVVSPANSYAILDGGFDDAISRAFSPRDDYAALTRHAQAHIYTTHRGYLPPGHCQLVSMPGEWREARRLRYHDGAGWGCRYLALCPTMRTPAPCGREVVYACVWSLLGALERHNDAVASGQGDAGEETGRAARIESILMTPLGTGAGRVSYEQWARQAVLAVKHWLESMENPERWMKRDWADLARIEAELKLTHGL</sequence>
<keyword evidence="2" id="KW-1185">Reference proteome</keyword>
<name>W3WPY0_PESFW</name>
<dbReference type="Proteomes" id="UP000030651">
    <property type="component" value="Unassembled WGS sequence"/>
</dbReference>
<dbReference type="OrthoDB" id="6082470at2759"/>
<dbReference type="EMBL" id="KI912118">
    <property type="protein sequence ID" value="ETS75950.1"/>
    <property type="molecule type" value="Genomic_DNA"/>
</dbReference>
<protein>
    <recommendedName>
        <fullName evidence="3">ADP-ribose 1''-phosphate phosphatase</fullName>
    </recommendedName>
</protein>
<organism evidence="1 2">
    <name type="scientific">Pestalotiopsis fici (strain W106-1 / CGMCC3.15140)</name>
    <dbReference type="NCBI Taxonomy" id="1229662"/>
    <lineage>
        <taxon>Eukaryota</taxon>
        <taxon>Fungi</taxon>
        <taxon>Dikarya</taxon>
        <taxon>Ascomycota</taxon>
        <taxon>Pezizomycotina</taxon>
        <taxon>Sordariomycetes</taxon>
        <taxon>Xylariomycetidae</taxon>
        <taxon>Amphisphaeriales</taxon>
        <taxon>Sporocadaceae</taxon>
        <taxon>Pestalotiopsis</taxon>
    </lineage>
</organism>
<accession>W3WPY0</accession>
<dbReference type="STRING" id="1229662.W3WPY0"/>
<dbReference type="KEGG" id="pfy:PFICI_12894"/>
<evidence type="ECO:0008006" key="3">
    <source>
        <dbReference type="Google" id="ProtNLM"/>
    </source>
</evidence>
<dbReference type="eggNOG" id="ENOG502S9WU">
    <property type="taxonomic scope" value="Eukaryota"/>
</dbReference>